<evidence type="ECO:0000256" key="1">
    <source>
        <dbReference type="SAM" id="MobiDB-lite"/>
    </source>
</evidence>
<evidence type="ECO:0000313" key="2">
    <source>
        <dbReference type="EMBL" id="CAL1570690.1"/>
    </source>
</evidence>
<name>A0AAV2J4C2_KNICA</name>
<feature type="compositionally biased region" description="Low complexity" evidence="1">
    <location>
        <begin position="7"/>
        <end position="18"/>
    </location>
</feature>
<protein>
    <submittedName>
        <fullName evidence="2">Uncharacterized protein</fullName>
    </submittedName>
</protein>
<accession>A0AAV2J4C2</accession>
<evidence type="ECO:0000313" key="3">
    <source>
        <dbReference type="Proteomes" id="UP001497482"/>
    </source>
</evidence>
<reference evidence="2 3" key="1">
    <citation type="submission" date="2024-04" db="EMBL/GenBank/DDBJ databases">
        <authorList>
            <person name="Waldvogel A.-M."/>
            <person name="Schoenle A."/>
        </authorList>
    </citation>
    <scope>NUCLEOTIDE SEQUENCE [LARGE SCALE GENOMIC DNA]</scope>
</reference>
<proteinExistence type="predicted"/>
<feature type="region of interest" description="Disordered" evidence="1">
    <location>
        <begin position="1"/>
        <end position="25"/>
    </location>
</feature>
<dbReference type="AlphaFoldDB" id="A0AAV2J4C2"/>
<keyword evidence="3" id="KW-1185">Reference proteome</keyword>
<dbReference type="EMBL" id="OZ035832">
    <property type="protein sequence ID" value="CAL1570690.1"/>
    <property type="molecule type" value="Genomic_DNA"/>
</dbReference>
<gene>
    <name evidence="2" type="ORF">KC01_LOCUS2932</name>
</gene>
<sequence length="94" mass="10254">MLPAYNPNSPLRASAPLSPLAPPSRNPPVDYVFSMTLPPIRWQRALKDTAQPGSCRARVRDESESGTQGPANTLRLLSQAARAWCSVPVTHLFT</sequence>
<dbReference type="Proteomes" id="UP001497482">
    <property type="component" value="Chromosome 10"/>
</dbReference>
<organism evidence="2 3">
    <name type="scientific">Knipowitschia caucasica</name>
    <name type="common">Caucasian dwarf goby</name>
    <name type="synonym">Pomatoschistus caucasicus</name>
    <dbReference type="NCBI Taxonomy" id="637954"/>
    <lineage>
        <taxon>Eukaryota</taxon>
        <taxon>Metazoa</taxon>
        <taxon>Chordata</taxon>
        <taxon>Craniata</taxon>
        <taxon>Vertebrata</taxon>
        <taxon>Euteleostomi</taxon>
        <taxon>Actinopterygii</taxon>
        <taxon>Neopterygii</taxon>
        <taxon>Teleostei</taxon>
        <taxon>Neoteleostei</taxon>
        <taxon>Acanthomorphata</taxon>
        <taxon>Gobiaria</taxon>
        <taxon>Gobiiformes</taxon>
        <taxon>Gobioidei</taxon>
        <taxon>Gobiidae</taxon>
        <taxon>Gobiinae</taxon>
        <taxon>Knipowitschia</taxon>
    </lineage>
</organism>
<feature type="region of interest" description="Disordered" evidence="1">
    <location>
        <begin position="48"/>
        <end position="71"/>
    </location>
</feature>